<dbReference type="GO" id="GO:0005524">
    <property type="term" value="F:ATP binding"/>
    <property type="evidence" value="ECO:0007669"/>
    <property type="project" value="UniProtKB-KW"/>
</dbReference>
<evidence type="ECO:0000256" key="4">
    <source>
        <dbReference type="SAM" id="Coils"/>
    </source>
</evidence>
<dbReference type="SUPFAM" id="SSF75553">
    <property type="entry name" value="Smc hinge domain"/>
    <property type="match status" value="1"/>
</dbReference>
<organism evidence="5 6">
    <name type="scientific">Actinidia rufa</name>
    <dbReference type="NCBI Taxonomy" id="165716"/>
    <lineage>
        <taxon>Eukaryota</taxon>
        <taxon>Viridiplantae</taxon>
        <taxon>Streptophyta</taxon>
        <taxon>Embryophyta</taxon>
        <taxon>Tracheophyta</taxon>
        <taxon>Spermatophyta</taxon>
        <taxon>Magnoliopsida</taxon>
        <taxon>eudicotyledons</taxon>
        <taxon>Gunneridae</taxon>
        <taxon>Pentapetalae</taxon>
        <taxon>asterids</taxon>
        <taxon>Ericales</taxon>
        <taxon>Actinidiaceae</taxon>
        <taxon>Actinidia</taxon>
    </lineage>
</organism>
<accession>A0A7J0EN42</accession>
<evidence type="ECO:0000256" key="3">
    <source>
        <dbReference type="ARBA" id="ARBA00023242"/>
    </source>
</evidence>
<dbReference type="GO" id="GO:0007076">
    <property type="term" value="P:mitotic chromosome condensation"/>
    <property type="evidence" value="ECO:0007669"/>
    <property type="project" value="TreeGrafter"/>
</dbReference>
<dbReference type="OrthoDB" id="5575062at2759"/>
<dbReference type="PANTHER" id="PTHR18937">
    <property type="entry name" value="STRUCTURAL MAINTENANCE OF CHROMOSOMES SMC FAMILY MEMBER"/>
    <property type="match status" value="1"/>
</dbReference>
<keyword evidence="4" id="KW-0175">Coiled coil</keyword>
<name>A0A7J0EN42_9ERIC</name>
<keyword evidence="3" id="KW-0539">Nucleus</keyword>
<dbReference type="InterPro" id="IPR036277">
    <property type="entry name" value="SMC_hinge_sf"/>
</dbReference>
<evidence type="ECO:0000256" key="2">
    <source>
        <dbReference type="ARBA" id="ARBA00022840"/>
    </source>
</evidence>
<proteinExistence type="predicted"/>
<keyword evidence="6" id="KW-1185">Reference proteome</keyword>
<comment type="caution">
    <text evidence="5">The sequence shown here is derived from an EMBL/GenBank/DDBJ whole genome shotgun (WGS) entry which is preliminary data.</text>
</comment>
<keyword evidence="2" id="KW-0067">ATP-binding</keyword>
<dbReference type="AlphaFoldDB" id="A0A7J0EN42"/>
<sequence length="299" mass="34153">MFKKSLSHGQDCLKEQEALIPLEQATRQKISKLVVVIETEKSQGSVLKALLQAKEMSEIKGIYGRMGDLGAIDGESFTEKQVDHLPRLVKKVSTPKGVPRLLDLIKVQDERMKLAFFAALRNTIAAENIDKVEKLSNTRQKIADATRCYQALEKTFARMEMELAKSQKEIDSMNMQIIYLEKQLDSLKAALEPRNDELNRLEELKKIIFAEENEIDRLTQGSKQLKEKALELQHKIENAGGERLKTQKSKVNKIETLINEHKDVLDKAKTDYEELKNTVDVLRASEVDADYKLQDMKRA</sequence>
<evidence type="ECO:0000313" key="6">
    <source>
        <dbReference type="Proteomes" id="UP000585474"/>
    </source>
</evidence>
<feature type="coiled-coil region" evidence="4">
    <location>
        <begin position="135"/>
        <end position="285"/>
    </location>
</feature>
<reference evidence="5 6" key="1">
    <citation type="submission" date="2019-07" db="EMBL/GenBank/DDBJ databases">
        <title>De Novo Assembly of kiwifruit Actinidia rufa.</title>
        <authorList>
            <person name="Sugita-Konishi S."/>
            <person name="Sato K."/>
            <person name="Mori E."/>
            <person name="Abe Y."/>
            <person name="Kisaki G."/>
            <person name="Hamano K."/>
            <person name="Suezawa K."/>
            <person name="Otani M."/>
            <person name="Fukuda T."/>
            <person name="Manabe T."/>
            <person name="Gomi K."/>
            <person name="Tabuchi M."/>
            <person name="Akimitsu K."/>
            <person name="Kataoka I."/>
        </authorList>
    </citation>
    <scope>NUCLEOTIDE SEQUENCE [LARGE SCALE GENOMIC DNA]</scope>
    <source>
        <strain evidence="6">cv. Fuchu</strain>
    </source>
</reference>
<dbReference type="PANTHER" id="PTHR18937:SF172">
    <property type="entry name" value="STRUCTURAL MAINTENANCE OF CHROMOSOMES PROTEIN"/>
    <property type="match status" value="1"/>
</dbReference>
<dbReference type="Proteomes" id="UP000585474">
    <property type="component" value="Unassembled WGS sequence"/>
</dbReference>
<dbReference type="Gene3D" id="1.10.287.1490">
    <property type="match status" value="1"/>
</dbReference>
<keyword evidence="1" id="KW-0547">Nucleotide-binding</keyword>
<dbReference type="EMBL" id="BJWL01000005">
    <property type="protein sequence ID" value="GFY87732.1"/>
    <property type="molecule type" value="Genomic_DNA"/>
</dbReference>
<evidence type="ECO:0000256" key="1">
    <source>
        <dbReference type="ARBA" id="ARBA00022741"/>
    </source>
</evidence>
<evidence type="ECO:0000313" key="5">
    <source>
        <dbReference type="EMBL" id="GFY87732.1"/>
    </source>
</evidence>
<dbReference type="GO" id="GO:0000796">
    <property type="term" value="C:condensin complex"/>
    <property type="evidence" value="ECO:0007669"/>
    <property type="project" value="TreeGrafter"/>
</dbReference>
<gene>
    <name evidence="5" type="ORF">Acr_05g0013710</name>
</gene>
<protein>
    <submittedName>
        <fullName evidence="5">Structural maintenance of chromosome 3</fullName>
    </submittedName>
</protein>